<reference evidence="2" key="1">
    <citation type="journal article" date="2022" name="bioRxiv">
        <title>Sequencing and chromosome-scale assembly of the giantPleurodeles waltlgenome.</title>
        <authorList>
            <person name="Brown T."/>
            <person name="Elewa A."/>
            <person name="Iarovenko S."/>
            <person name="Subramanian E."/>
            <person name="Araus A.J."/>
            <person name="Petzold A."/>
            <person name="Susuki M."/>
            <person name="Suzuki K.-i.T."/>
            <person name="Hayashi T."/>
            <person name="Toyoda A."/>
            <person name="Oliveira C."/>
            <person name="Osipova E."/>
            <person name="Leigh N.D."/>
            <person name="Simon A."/>
            <person name="Yun M.H."/>
        </authorList>
    </citation>
    <scope>NUCLEOTIDE SEQUENCE</scope>
    <source>
        <strain evidence="2">20211129_DDA</strain>
        <tissue evidence="2">Liver</tissue>
    </source>
</reference>
<organism evidence="2 3">
    <name type="scientific">Pleurodeles waltl</name>
    <name type="common">Iberian ribbed newt</name>
    <dbReference type="NCBI Taxonomy" id="8319"/>
    <lineage>
        <taxon>Eukaryota</taxon>
        <taxon>Metazoa</taxon>
        <taxon>Chordata</taxon>
        <taxon>Craniata</taxon>
        <taxon>Vertebrata</taxon>
        <taxon>Euteleostomi</taxon>
        <taxon>Amphibia</taxon>
        <taxon>Batrachia</taxon>
        <taxon>Caudata</taxon>
        <taxon>Salamandroidea</taxon>
        <taxon>Salamandridae</taxon>
        <taxon>Pleurodelinae</taxon>
        <taxon>Pleurodeles</taxon>
    </lineage>
</organism>
<evidence type="ECO:0000256" key="1">
    <source>
        <dbReference type="SAM" id="MobiDB-lite"/>
    </source>
</evidence>
<dbReference type="AlphaFoldDB" id="A0AAV7TLA8"/>
<accession>A0AAV7TLA8</accession>
<comment type="caution">
    <text evidence="2">The sequence shown here is derived from an EMBL/GenBank/DDBJ whole genome shotgun (WGS) entry which is preliminary data.</text>
</comment>
<keyword evidence="3" id="KW-1185">Reference proteome</keyword>
<evidence type="ECO:0000313" key="2">
    <source>
        <dbReference type="EMBL" id="KAJ1177397.1"/>
    </source>
</evidence>
<gene>
    <name evidence="2" type="ORF">NDU88_002655</name>
</gene>
<feature type="region of interest" description="Disordered" evidence="1">
    <location>
        <begin position="13"/>
        <end position="35"/>
    </location>
</feature>
<sequence length="79" mass="8803">MMWITINGTHHEFDDPTDLEPLNSKDTDTSWPMDDPTLLAKRRAIGSSGHLDANDELLPGAAEVSNMTLGKKWKKTPLK</sequence>
<name>A0AAV7TLA8_PLEWA</name>
<dbReference type="Proteomes" id="UP001066276">
    <property type="component" value="Chromosome 3_2"/>
</dbReference>
<proteinExistence type="predicted"/>
<evidence type="ECO:0000313" key="3">
    <source>
        <dbReference type="Proteomes" id="UP001066276"/>
    </source>
</evidence>
<protein>
    <submittedName>
        <fullName evidence="2">Uncharacterized protein</fullName>
    </submittedName>
</protein>
<dbReference type="EMBL" id="JANPWB010000006">
    <property type="protein sequence ID" value="KAJ1177397.1"/>
    <property type="molecule type" value="Genomic_DNA"/>
</dbReference>